<keyword evidence="1" id="KW-0812">Transmembrane</keyword>
<name>A0A0G0DX16_9BACT</name>
<evidence type="ECO:0000256" key="1">
    <source>
        <dbReference type="SAM" id="Phobius"/>
    </source>
</evidence>
<dbReference type="Proteomes" id="UP000034176">
    <property type="component" value="Unassembled WGS sequence"/>
</dbReference>
<sequence>MYSSARLNIHYQRKHHHVYQFAILFLLIATGFFSFVRCFGDSMKQLQIVVLTAVAYAFWGIFHHYYERDLNWKIVIEYCSIALLGIGILWALILFVH</sequence>
<evidence type="ECO:0000313" key="2">
    <source>
        <dbReference type="EMBL" id="KKP59682.1"/>
    </source>
</evidence>
<dbReference type="STRING" id="1618434.UR52_C0005G0006"/>
<evidence type="ECO:0000313" key="3">
    <source>
        <dbReference type="Proteomes" id="UP000034176"/>
    </source>
</evidence>
<organism evidence="2 3">
    <name type="scientific">Candidatus Gottesmanbacteria bacterium GW2011_GWA1_34_13</name>
    <dbReference type="NCBI Taxonomy" id="1618434"/>
    <lineage>
        <taxon>Bacteria</taxon>
        <taxon>Candidatus Gottesmaniibacteriota</taxon>
    </lineage>
</organism>
<feature type="transmembrane region" description="Helical" evidence="1">
    <location>
        <begin position="72"/>
        <end position="96"/>
    </location>
</feature>
<gene>
    <name evidence="2" type="ORF">UR52_C0005G0006</name>
</gene>
<reference evidence="2 3" key="1">
    <citation type="journal article" date="2015" name="Nature">
        <title>rRNA introns, odd ribosomes, and small enigmatic genomes across a large radiation of phyla.</title>
        <authorList>
            <person name="Brown C.T."/>
            <person name="Hug L.A."/>
            <person name="Thomas B.C."/>
            <person name="Sharon I."/>
            <person name="Castelle C.J."/>
            <person name="Singh A."/>
            <person name="Wilkins M.J."/>
            <person name="Williams K.H."/>
            <person name="Banfield J.F."/>
        </authorList>
    </citation>
    <scope>NUCLEOTIDE SEQUENCE [LARGE SCALE GENOMIC DNA]</scope>
</reference>
<dbReference type="EMBL" id="LBPN01000005">
    <property type="protein sequence ID" value="KKP59682.1"/>
    <property type="molecule type" value="Genomic_DNA"/>
</dbReference>
<accession>A0A0G0DX16</accession>
<keyword evidence="1" id="KW-1133">Transmembrane helix</keyword>
<dbReference type="AlphaFoldDB" id="A0A0G0DX16"/>
<feature type="transmembrane region" description="Helical" evidence="1">
    <location>
        <begin position="18"/>
        <end position="36"/>
    </location>
</feature>
<keyword evidence="1" id="KW-0472">Membrane</keyword>
<protein>
    <submittedName>
        <fullName evidence="2">Uncharacterized protein</fullName>
    </submittedName>
</protein>
<proteinExistence type="predicted"/>
<comment type="caution">
    <text evidence="2">The sequence shown here is derived from an EMBL/GenBank/DDBJ whole genome shotgun (WGS) entry which is preliminary data.</text>
</comment>
<feature type="transmembrane region" description="Helical" evidence="1">
    <location>
        <begin position="48"/>
        <end position="66"/>
    </location>
</feature>